<feature type="region of interest" description="Disordered" evidence="1">
    <location>
        <begin position="182"/>
        <end position="204"/>
    </location>
</feature>
<dbReference type="OrthoDB" id="3711545at2"/>
<keyword evidence="4" id="KW-1185">Reference proteome</keyword>
<evidence type="ECO:0000313" key="4">
    <source>
        <dbReference type="Proteomes" id="UP000008825"/>
    </source>
</evidence>
<reference evidence="3 4" key="2">
    <citation type="journal article" date="2010" name="BMC Genomics">
        <title>The genome of Geobacter bemidjiensis, exemplar for the subsurface clade of Geobacter species that predominate in Fe(III)-reducing subsurface environments.</title>
        <authorList>
            <person name="Aklujkar M."/>
            <person name="Young N.D."/>
            <person name="Holmes D."/>
            <person name="Chavan M."/>
            <person name="Risso C."/>
            <person name="Kiss H.E."/>
            <person name="Han C.S."/>
            <person name="Land M.L."/>
            <person name="Lovley D.R."/>
        </authorList>
    </citation>
    <scope>NUCLEOTIDE SEQUENCE [LARGE SCALE GENOMIC DNA]</scope>
    <source>
        <strain evidence="4">ATCC BAA-1014 / DSM 16622 / JCM 12645 / Bem</strain>
    </source>
</reference>
<dbReference type="eggNOG" id="ENOG503321S">
    <property type="taxonomic scope" value="Bacteria"/>
</dbReference>
<dbReference type="AlphaFoldDB" id="B5EHY7"/>
<protein>
    <submittedName>
        <fullName evidence="3">Uncharacterized protein</fullName>
    </submittedName>
</protein>
<feature type="chain" id="PRO_5002829802" evidence="2">
    <location>
        <begin position="25"/>
        <end position="204"/>
    </location>
</feature>
<reference evidence="3 4" key="1">
    <citation type="submission" date="2008-07" db="EMBL/GenBank/DDBJ databases">
        <title>Complete sequence of Geobacter bemidjiensis BEM.</title>
        <authorList>
            <consortium name="US DOE Joint Genome Institute"/>
            <person name="Lucas S."/>
            <person name="Copeland A."/>
            <person name="Lapidus A."/>
            <person name="Glavina del Rio T."/>
            <person name="Dalin E."/>
            <person name="Tice H."/>
            <person name="Bruce D."/>
            <person name="Goodwin L."/>
            <person name="Pitluck S."/>
            <person name="Kiss H."/>
            <person name="Brettin T."/>
            <person name="Detter J.C."/>
            <person name="Han C."/>
            <person name="Kuske C.R."/>
            <person name="Schmutz J."/>
            <person name="Larimer F."/>
            <person name="Land M."/>
            <person name="Hauser L."/>
            <person name="Kyrpides N."/>
            <person name="Lykidis A."/>
            <person name="Lovley D."/>
            <person name="Richardson P."/>
        </authorList>
    </citation>
    <scope>NUCLEOTIDE SEQUENCE [LARGE SCALE GENOMIC DNA]</scope>
    <source>
        <strain evidence="4">ATCC BAA-1014 / DSM 16622 / JCM 12645 / Bem</strain>
    </source>
</reference>
<accession>B5EHY7</accession>
<dbReference type="Proteomes" id="UP000008825">
    <property type="component" value="Chromosome"/>
</dbReference>
<keyword evidence="2" id="KW-0732">Signal</keyword>
<dbReference type="RefSeq" id="WP_012531212.1">
    <property type="nucleotide sequence ID" value="NC_011146.1"/>
</dbReference>
<gene>
    <name evidence="3" type="ordered locus">Gbem_2782</name>
</gene>
<dbReference type="EMBL" id="CP001124">
    <property type="protein sequence ID" value="ACH39786.1"/>
    <property type="molecule type" value="Genomic_DNA"/>
</dbReference>
<evidence type="ECO:0000256" key="2">
    <source>
        <dbReference type="SAM" id="SignalP"/>
    </source>
</evidence>
<evidence type="ECO:0000313" key="3">
    <source>
        <dbReference type="EMBL" id="ACH39786.1"/>
    </source>
</evidence>
<evidence type="ECO:0000256" key="1">
    <source>
        <dbReference type="SAM" id="MobiDB-lite"/>
    </source>
</evidence>
<dbReference type="HOGENOM" id="CLU_1341649_0_0_7"/>
<proteinExistence type="predicted"/>
<organism evidence="3 4">
    <name type="scientific">Citrifermentans bemidjiense (strain ATCC BAA-1014 / DSM 16622 / JCM 12645 / Bem)</name>
    <name type="common">Geobacter bemidjiensis</name>
    <dbReference type="NCBI Taxonomy" id="404380"/>
    <lineage>
        <taxon>Bacteria</taxon>
        <taxon>Pseudomonadati</taxon>
        <taxon>Thermodesulfobacteriota</taxon>
        <taxon>Desulfuromonadia</taxon>
        <taxon>Geobacterales</taxon>
        <taxon>Geobacteraceae</taxon>
        <taxon>Citrifermentans</taxon>
    </lineage>
</organism>
<name>B5EHY7_CITBB</name>
<dbReference type="STRING" id="404380.Gbem_2782"/>
<sequence>MSTRRTKLAVVCALLTIGVPASLGAESIYTSLKEEDCHNPPLAISAAYDADDLTVQECAAPKGWRLFVVSSEERSWVDISRGSFLWSTERAVVYENSFGLFPNVGSAVAEWMVAGDGRLSSLIFRISAQDPNLPVAGGNVRRVSRLLVIDLRDKEPTSCGLAKTNQEARNLAARGRLCREKLPQKKFRSPSPSVPGGKSLRRPA</sequence>
<dbReference type="KEGG" id="gbm:Gbem_2782"/>
<feature type="signal peptide" evidence="2">
    <location>
        <begin position="1"/>
        <end position="24"/>
    </location>
</feature>